<feature type="domain" description="TACO1/YebC-like N-terminal" evidence="8">
    <location>
        <begin position="5"/>
        <end position="76"/>
    </location>
</feature>
<dbReference type="Pfam" id="PF01709">
    <property type="entry name" value="Transcrip_reg"/>
    <property type="match status" value="1"/>
</dbReference>
<dbReference type="InterPro" id="IPR048300">
    <property type="entry name" value="TACO1_YebC-like_2nd/3rd_dom"/>
</dbReference>
<dbReference type="NCBIfam" id="NF001030">
    <property type="entry name" value="PRK00110.1"/>
    <property type="match status" value="1"/>
</dbReference>
<dbReference type="AlphaFoldDB" id="A0A9D1E4U0"/>
<dbReference type="Pfam" id="PF20772">
    <property type="entry name" value="TACO1_YebC_N"/>
    <property type="match status" value="1"/>
</dbReference>
<evidence type="ECO:0000256" key="4">
    <source>
        <dbReference type="ARBA" id="ARBA00023125"/>
    </source>
</evidence>
<dbReference type="Gene3D" id="3.30.70.980">
    <property type="match status" value="2"/>
</dbReference>
<dbReference type="GO" id="GO:0005829">
    <property type="term" value="C:cytosol"/>
    <property type="evidence" value="ECO:0007669"/>
    <property type="project" value="TreeGrafter"/>
</dbReference>
<dbReference type="InterPro" id="IPR017856">
    <property type="entry name" value="Integrase-like_N"/>
</dbReference>
<dbReference type="EMBL" id="DVHL01000038">
    <property type="protein sequence ID" value="HIR66167.1"/>
    <property type="molecule type" value="Genomic_DNA"/>
</dbReference>
<reference evidence="9" key="2">
    <citation type="journal article" date="2021" name="PeerJ">
        <title>Extensive microbial diversity within the chicken gut microbiome revealed by metagenomics and culture.</title>
        <authorList>
            <person name="Gilroy R."/>
            <person name="Ravi A."/>
            <person name="Getino M."/>
            <person name="Pursley I."/>
            <person name="Horton D.L."/>
            <person name="Alikhan N.F."/>
            <person name="Baker D."/>
            <person name="Gharbi K."/>
            <person name="Hall N."/>
            <person name="Watson M."/>
            <person name="Adriaenssens E.M."/>
            <person name="Foster-Nyarko E."/>
            <person name="Jarju S."/>
            <person name="Secka A."/>
            <person name="Antonio M."/>
            <person name="Oren A."/>
            <person name="Chaudhuri R.R."/>
            <person name="La Ragione R."/>
            <person name="Hildebrand F."/>
            <person name="Pallen M.J."/>
        </authorList>
    </citation>
    <scope>NUCLEOTIDE SEQUENCE</scope>
    <source>
        <strain evidence="9">CHK121-14286</strain>
    </source>
</reference>
<dbReference type="Proteomes" id="UP000824200">
    <property type="component" value="Unassembled WGS sequence"/>
</dbReference>
<keyword evidence="2 6" id="KW-0963">Cytoplasm</keyword>
<name>A0A9D1E4U0_9BACT</name>
<keyword evidence="3 6" id="KW-0805">Transcription regulation</keyword>
<evidence type="ECO:0000313" key="10">
    <source>
        <dbReference type="Proteomes" id="UP000824200"/>
    </source>
</evidence>
<evidence type="ECO:0000256" key="2">
    <source>
        <dbReference type="ARBA" id="ARBA00022490"/>
    </source>
</evidence>
<dbReference type="InterPro" id="IPR029072">
    <property type="entry name" value="YebC-like"/>
</dbReference>
<proteinExistence type="inferred from homology"/>
<keyword evidence="5 6" id="KW-0804">Transcription</keyword>
<dbReference type="PANTHER" id="PTHR12532">
    <property type="entry name" value="TRANSLATIONAL ACTIVATOR OF CYTOCHROME C OXIDASE 1"/>
    <property type="match status" value="1"/>
</dbReference>
<dbReference type="GO" id="GO:0006355">
    <property type="term" value="P:regulation of DNA-templated transcription"/>
    <property type="evidence" value="ECO:0007669"/>
    <property type="project" value="UniProtKB-UniRule"/>
</dbReference>
<dbReference type="NCBIfam" id="NF009044">
    <property type="entry name" value="PRK12378.1"/>
    <property type="match status" value="1"/>
</dbReference>
<comment type="caution">
    <text evidence="9">The sequence shown here is derived from an EMBL/GenBank/DDBJ whole genome shotgun (WGS) entry which is preliminary data.</text>
</comment>
<comment type="similarity">
    <text evidence="1 6">Belongs to the TACO1 family.</text>
</comment>
<dbReference type="PANTHER" id="PTHR12532:SF6">
    <property type="entry name" value="TRANSCRIPTIONAL REGULATORY PROTEIN YEBC-RELATED"/>
    <property type="match status" value="1"/>
</dbReference>
<organism evidence="9 10">
    <name type="scientific">Candidatus Fimimonas gallinarum</name>
    <dbReference type="NCBI Taxonomy" id="2840821"/>
    <lineage>
        <taxon>Bacteria</taxon>
        <taxon>Pseudomonadati</taxon>
        <taxon>Myxococcota</taxon>
        <taxon>Myxococcia</taxon>
        <taxon>Myxococcales</taxon>
        <taxon>Cystobacterineae</taxon>
        <taxon>Myxococcaceae</taxon>
        <taxon>Myxococcaceae incertae sedis</taxon>
        <taxon>Candidatus Fimimonas</taxon>
    </lineage>
</organism>
<dbReference type="NCBIfam" id="TIGR01033">
    <property type="entry name" value="YebC/PmpR family DNA-binding transcriptional regulator"/>
    <property type="match status" value="1"/>
</dbReference>
<gene>
    <name evidence="9" type="ORF">IAC95_04755</name>
</gene>
<dbReference type="InterPro" id="IPR002876">
    <property type="entry name" value="Transcrip_reg_TACO1-like"/>
</dbReference>
<evidence type="ECO:0000313" key="9">
    <source>
        <dbReference type="EMBL" id="HIR66167.1"/>
    </source>
</evidence>
<reference evidence="9" key="1">
    <citation type="submission" date="2020-10" db="EMBL/GenBank/DDBJ databases">
        <authorList>
            <person name="Gilroy R."/>
        </authorList>
    </citation>
    <scope>NUCLEOTIDE SEQUENCE</scope>
    <source>
        <strain evidence="9">CHK121-14286</strain>
    </source>
</reference>
<accession>A0A9D1E4U0</accession>
<evidence type="ECO:0000256" key="6">
    <source>
        <dbReference type="HAMAP-Rule" id="MF_00693"/>
    </source>
</evidence>
<evidence type="ECO:0000259" key="8">
    <source>
        <dbReference type="Pfam" id="PF20772"/>
    </source>
</evidence>
<dbReference type="HAMAP" id="MF_00693">
    <property type="entry name" value="Transcrip_reg_TACO1"/>
    <property type="match status" value="1"/>
</dbReference>
<sequence>MSGHSKWNNIKNKKAKGDAARSKIFTKIGREIAVAVKAGGADPNTNSKLYDIVQKAKANNMPNDNITRSIKKASGELSAVDYTEITYEGYGIGGSAVIVECLTDNKNRTAGDVRCAFDKNGGSLGQTNCVSFMFARKGVVVAENTVNLDEDSAFELAIEAGADDVSVEDGMVDITCETSSLASVRDAVVAKGLNLVSAEMVWLPQTMVTLEGENLVKFQRMLDALEDNDDVQNVYHNVALPEEE</sequence>
<dbReference type="GO" id="GO:0003677">
    <property type="term" value="F:DNA binding"/>
    <property type="evidence" value="ECO:0007669"/>
    <property type="project" value="UniProtKB-UniRule"/>
</dbReference>
<evidence type="ECO:0000256" key="3">
    <source>
        <dbReference type="ARBA" id="ARBA00023015"/>
    </source>
</evidence>
<dbReference type="FunFam" id="1.10.10.200:FF:000002">
    <property type="entry name" value="Probable transcriptional regulatory protein CLM62_37755"/>
    <property type="match status" value="1"/>
</dbReference>
<protein>
    <recommendedName>
        <fullName evidence="6">Probable transcriptional regulatory protein IAC95_04755</fullName>
    </recommendedName>
</protein>
<dbReference type="InterPro" id="IPR049083">
    <property type="entry name" value="TACO1_YebC_N"/>
</dbReference>
<evidence type="ECO:0000259" key="7">
    <source>
        <dbReference type="Pfam" id="PF01709"/>
    </source>
</evidence>
<feature type="domain" description="TACO1/YebC-like second and third" evidence="7">
    <location>
        <begin position="82"/>
        <end position="238"/>
    </location>
</feature>
<comment type="subcellular location">
    <subcellularLocation>
        <location evidence="6">Cytoplasm</location>
    </subcellularLocation>
</comment>
<evidence type="ECO:0000256" key="5">
    <source>
        <dbReference type="ARBA" id="ARBA00023163"/>
    </source>
</evidence>
<dbReference type="InterPro" id="IPR026564">
    <property type="entry name" value="Transcrip_reg_TACO1-like_dom3"/>
</dbReference>
<dbReference type="SUPFAM" id="SSF75625">
    <property type="entry name" value="YebC-like"/>
    <property type="match status" value="1"/>
</dbReference>
<evidence type="ECO:0000256" key="1">
    <source>
        <dbReference type="ARBA" id="ARBA00008724"/>
    </source>
</evidence>
<dbReference type="Gene3D" id="1.10.10.200">
    <property type="match status" value="1"/>
</dbReference>
<keyword evidence="4 6" id="KW-0238">DNA-binding</keyword>